<organism evidence="4 5">
    <name type="scientific">Blautia obeum</name>
    <dbReference type="NCBI Taxonomy" id="40520"/>
    <lineage>
        <taxon>Bacteria</taxon>
        <taxon>Bacillati</taxon>
        <taxon>Bacillota</taxon>
        <taxon>Clostridia</taxon>
        <taxon>Lachnospirales</taxon>
        <taxon>Lachnospiraceae</taxon>
        <taxon>Blautia</taxon>
    </lineage>
</organism>
<keyword evidence="2" id="KW-0326">Glycosidase</keyword>
<evidence type="ECO:0000313" key="5">
    <source>
        <dbReference type="Proteomes" id="UP000253208"/>
    </source>
</evidence>
<dbReference type="GO" id="GO:0005829">
    <property type="term" value="C:cytosol"/>
    <property type="evidence" value="ECO:0007669"/>
    <property type="project" value="TreeGrafter"/>
</dbReference>
<dbReference type="Gene3D" id="3.90.245.10">
    <property type="entry name" value="Ribonucleoside hydrolase-like"/>
    <property type="match status" value="1"/>
</dbReference>
<evidence type="ECO:0000259" key="3">
    <source>
        <dbReference type="Pfam" id="PF01156"/>
    </source>
</evidence>
<dbReference type="AlphaFoldDB" id="A0A367FWH9"/>
<reference evidence="4 5" key="1">
    <citation type="submission" date="2018-02" db="EMBL/GenBank/DDBJ databases">
        <title>Complete genome sequencing of Faecalibacterium prausnitzii strains isolated from the human gut.</title>
        <authorList>
            <person name="Fitzgerald B.C."/>
            <person name="Shkoporov A.N."/>
            <person name="Ross P.R."/>
            <person name="Hill C."/>
        </authorList>
    </citation>
    <scope>NUCLEOTIDE SEQUENCE [LARGE SCALE GENOMIC DNA]</scope>
    <source>
        <strain evidence="4 5">APC942/31-1</strain>
    </source>
</reference>
<evidence type="ECO:0000256" key="1">
    <source>
        <dbReference type="ARBA" id="ARBA00022801"/>
    </source>
</evidence>
<dbReference type="InterPro" id="IPR023186">
    <property type="entry name" value="IUNH"/>
</dbReference>
<dbReference type="RefSeq" id="WP_114002475.1">
    <property type="nucleotide sequence ID" value="NZ_PSQG01000018.1"/>
</dbReference>
<dbReference type="InterPro" id="IPR036452">
    <property type="entry name" value="Ribo_hydro-like"/>
</dbReference>
<keyword evidence="1 4" id="KW-0378">Hydrolase</keyword>
<name>A0A367FWH9_9FIRM</name>
<gene>
    <name evidence="4" type="ORF">C4886_12485</name>
</gene>
<dbReference type="PANTHER" id="PTHR12304">
    <property type="entry name" value="INOSINE-URIDINE PREFERRING NUCLEOSIDE HYDROLASE"/>
    <property type="match status" value="1"/>
</dbReference>
<dbReference type="SUPFAM" id="SSF53590">
    <property type="entry name" value="Nucleoside hydrolase"/>
    <property type="match status" value="1"/>
</dbReference>
<dbReference type="PANTHER" id="PTHR12304:SF4">
    <property type="entry name" value="URIDINE NUCLEOSIDASE"/>
    <property type="match status" value="1"/>
</dbReference>
<evidence type="ECO:0000256" key="2">
    <source>
        <dbReference type="ARBA" id="ARBA00023295"/>
    </source>
</evidence>
<dbReference type="InterPro" id="IPR001910">
    <property type="entry name" value="Inosine/uridine_hydrolase_dom"/>
</dbReference>
<evidence type="ECO:0000313" key="4">
    <source>
        <dbReference type="EMBL" id="RCH42810.1"/>
    </source>
</evidence>
<dbReference type="Proteomes" id="UP000253208">
    <property type="component" value="Unassembled WGS sequence"/>
</dbReference>
<accession>A0A367FWH9</accession>
<feature type="domain" description="Inosine/uridine-preferring nucleoside hydrolase" evidence="3">
    <location>
        <begin position="7"/>
        <end position="303"/>
    </location>
</feature>
<dbReference type="GO" id="GO:0008477">
    <property type="term" value="F:purine nucleosidase activity"/>
    <property type="evidence" value="ECO:0007669"/>
    <property type="project" value="TreeGrafter"/>
</dbReference>
<proteinExistence type="predicted"/>
<dbReference type="GO" id="GO:0006152">
    <property type="term" value="P:purine nucleoside catabolic process"/>
    <property type="evidence" value="ECO:0007669"/>
    <property type="project" value="TreeGrafter"/>
</dbReference>
<sequence>MGDKIKVIMDCDPGIDDGIALAYAAAHQDELELLAVTTSAGSTRIERVTQNALELVDFYGLKVPVAGGQDRPLVKAAIYAEEFHGETGLGHCVLPEAKSEAASDNAVLFIRDILNAIPEGEQVVMIETAPMTNLALLLKVFPEIKNKIRKIVFTGGAAKGGNITPAAEFNIYADPEAAKIVFDSGIPLIMCGLDATLKCNLTRNQIMKLCQSGDPAARACGDMAGYVLENFSKYRCVASIHAAVPFMYLIHPEFFKTEKVFLDVNCSDGAGRGATLCDFRWWLHEEDEMKDMILTDADTESFQQELFEAIYSVSECKNMK</sequence>
<protein>
    <submittedName>
        <fullName evidence="4">Nucleoside hydrolase</fullName>
    </submittedName>
</protein>
<dbReference type="Pfam" id="PF01156">
    <property type="entry name" value="IU_nuc_hydro"/>
    <property type="match status" value="1"/>
</dbReference>
<dbReference type="EMBL" id="PSQG01000018">
    <property type="protein sequence ID" value="RCH42810.1"/>
    <property type="molecule type" value="Genomic_DNA"/>
</dbReference>
<comment type="caution">
    <text evidence="4">The sequence shown here is derived from an EMBL/GenBank/DDBJ whole genome shotgun (WGS) entry which is preliminary data.</text>
</comment>